<dbReference type="OrthoDB" id="2019666at2759"/>
<accession>A0A1J8QFW4</accession>
<comment type="caution">
    <text evidence="1">The sequence shown here is derived from an EMBL/GenBank/DDBJ whole genome shotgun (WGS) entry which is preliminary data.</text>
</comment>
<dbReference type="AlphaFoldDB" id="A0A1J8QFW4"/>
<reference evidence="1 2" key="1">
    <citation type="submission" date="2016-03" db="EMBL/GenBank/DDBJ databases">
        <title>Comparative genomics of the ectomycorrhizal sister species Rhizopogon vinicolor and Rhizopogon vesiculosus (Basidiomycota: Boletales) reveals a divergence of the mating type B locus.</title>
        <authorList>
            <person name="Mujic A.B."/>
            <person name="Kuo A."/>
            <person name="Tritt A."/>
            <person name="Lipzen A."/>
            <person name="Chen C."/>
            <person name="Johnson J."/>
            <person name="Sharma A."/>
            <person name="Barry K."/>
            <person name="Grigoriev I.V."/>
            <person name="Spatafora J.W."/>
        </authorList>
    </citation>
    <scope>NUCLEOTIDE SEQUENCE [LARGE SCALE GENOMIC DNA]</scope>
    <source>
        <strain evidence="1 2">AM-OR11-056</strain>
    </source>
</reference>
<name>A0A1J8QFW4_9AGAM</name>
<evidence type="ECO:0000313" key="2">
    <source>
        <dbReference type="Proteomes" id="UP000183567"/>
    </source>
</evidence>
<protein>
    <submittedName>
        <fullName evidence="1">Uncharacterized protein</fullName>
    </submittedName>
</protein>
<evidence type="ECO:0000313" key="1">
    <source>
        <dbReference type="EMBL" id="OJA12473.1"/>
    </source>
</evidence>
<sequence length="118" mass="12805">MYRATTRLRLNSCKLSKYNSLFAPVKAVGLVSSHPAACNALVKYASANLYDIDLAFIGDRAEGILASPSISYLKTAQLKGGVFQADCDDGAASSVFTSFYVDHTESLKALEQYKAKRQ</sequence>
<dbReference type="Proteomes" id="UP000183567">
    <property type="component" value="Unassembled WGS sequence"/>
</dbReference>
<dbReference type="STRING" id="180088.A0A1J8QFW4"/>
<dbReference type="EMBL" id="LVVM01004645">
    <property type="protein sequence ID" value="OJA12473.1"/>
    <property type="molecule type" value="Genomic_DNA"/>
</dbReference>
<keyword evidence="2" id="KW-1185">Reference proteome</keyword>
<gene>
    <name evidence="1" type="ORF">AZE42_13628</name>
</gene>
<organism evidence="1 2">
    <name type="scientific">Rhizopogon vesiculosus</name>
    <dbReference type="NCBI Taxonomy" id="180088"/>
    <lineage>
        <taxon>Eukaryota</taxon>
        <taxon>Fungi</taxon>
        <taxon>Dikarya</taxon>
        <taxon>Basidiomycota</taxon>
        <taxon>Agaricomycotina</taxon>
        <taxon>Agaricomycetes</taxon>
        <taxon>Agaricomycetidae</taxon>
        <taxon>Boletales</taxon>
        <taxon>Suillineae</taxon>
        <taxon>Rhizopogonaceae</taxon>
        <taxon>Rhizopogon</taxon>
    </lineage>
</organism>
<proteinExistence type="predicted"/>